<dbReference type="Pfam" id="PF00378">
    <property type="entry name" value="ECH_1"/>
    <property type="match status" value="1"/>
</dbReference>
<proteinExistence type="inferred from homology"/>
<dbReference type="Proteomes" id="UP000061603">
    <property type="component" value="Chromosome"/>
</dbReference>
<evidence type="ECO:0000256" key="2">
    <source>
        <dbReference type="ARBA" id="ARBA00023239"/>
    </source>
</evidence>
<name>A0A0C5J160_9PROT</name>
<dbReference type="AlphaFoldDB" id="A0A0C5J160"/>
<dbReference type="SUPFAM" id="SSF52096">
    <property type="entry name" value="ClpP/crotonase"/>
    <property type="match status" value="1"/>
</dbReference>
<dbReference type="InterPro" id="IPR001753">
    <property type="entry name" value="Enoyl-CoA_hydra/iso"/>
</dbReference>
<dbReference type="GO" id="GO:0016836">
    <property type="term" value="F:hydro-lyase activity"/>
    <property type="evidence" value="ECO:0007669"/>
    <property type="project" value="UniProtKB-ARBA"/>
</dbReference>
<reference evidence="3 4" key="1">
    <citation type="journal article" date="2015" name="Genome Announc.">
        <title>Complete Genome Sequence of a Novel Bacterium within the Family Rhodocyclaceae That Degrades Polycyclic Aromatic Hydrocarbons.</title>
        <authorList>
            <person name="Singleton D.R."/>
            <person name="Dickey A.N."/>
            <person name="Scholl E.H."/>
            <person name="Wright F.A."/>
            <person name="Aitken M.D."/>
        </authorList>
    </citation>
    <scope>NUCLEOTIDE SEQUENCE [LARGE SCALE GENOMIC DNA]</scope>
    <source>
        <strain evidence="4">PG1-Ca6</strain>
    </source>
</reference>
<dbReference type="CDD" id="cd06558">
    <property type="entry name" value="crotonase-like"/>
    <property type="match status" value="1"/>
</dbReference>
<protein>
    <recommendedName>
        <fullName evidence="5">Enoyl-CoA hydratase</fullName>
    </recommendedName>
</protein>
<dbReference type="Gene3D" id="1.10.12.10">
    <property type="entry name" value="Lyase 2-enoyl-coa Hydratase, Chain A, domain 2"/>
    <property type="match status" value="1"/>
</dbReference>
<sequence length="262" mass="27916">MSKEQTVAVSRRGAVMELCITRPHVRNALDATCIRALSAGLAEAARDVSVRAVTLTGEGPVFCAGGDLKSIFKSHSPQEVLHFLDIEMRPLIHAILTLDKPVLVVLNGPAAGAGISLVMAADLVLACEEAAFVPAFGKIGAMPDSGALYFLAHRLGMTRAKEIVLLNKTLTAQEATDIGLYNWTVPASELTGEAHKIADQLAAGPTMAHGLAKKALRDALRMPFDAFMDIEALSMAFLITTEDQKEGLAAFAEKRPPVFKGR</sequence>
<accession>A0A0C5J160</accession>
<dbReference type="EMBL" id="CP010554">
    <property type="protein sequence ID" value="AJP48847.1"/>
    <property type="molecule type" value="Genomic_DNA"/>
</dbReference>
<evidence type="ECO:0000256" key="1">
    <source>
        <dbReference type="ARBA" id="ARBA00005254"/>
    </source>
</evidence>
<dbReference type="PANTHER" id="PTHR43459:SF1">
    <property type="entry name" value="EG:BACN32G11.4 PROTEIN"/>
    <property type="match status" value="1"/>
</dbReference>
<organism evidence="3 4">
    <name type="scientific">Rugosibacter aromaticivorans</name>
    <dbReference type="NCBI Taxonomy" id="1565605"/>
    <lineage>
        <taxon>Bacteria</taxon>
        <taxon>Pseudomonadati</taxon>
        <taxon>Pseudomonadota</taxon>
        <taxon>Betaproteobacteria</taxon>
        <taxon>Nitrosomonadales</taxon>
        <taxon>Sterolibacteriaceae</taxon>
        <taxon>Rugosibacter</taxon>
    </lineage>
</organism>
<evidence type="ECO:0000313" key="3">
    <source>
        <dbReference type="EMBL" id="AJP48847.1"/>
    </source>
</evidence>
<dbReference type="Gene3D" id="3.90.226.10">
    <property type="entry name" value="2-enoyl-CoA Hydratase, Chain A, domain 1"/>
    <property type="match status" value="1"/>
</dbReference>
<dbReference type="InterPro" id="IPR014748">
    <property type="entry name" value="Enoyl-CoA_hydra_C"/>
</dbReference>
<dbReference type="KEGG" id="rbu:PG1C_11220"/>
<gene>
    <name evidence="3" type="ORF">PG1C_11220</name>
</gene>
<keyword evidence="2" id="KW-0456">Lyase</keyword>
<evidence type="ECO:0000313" key="4">
    <source>
        <dbReference type="Proteomes" id="UP000061603"/>
    </source>
</evidence>
<keyword evidence="4" id="KW-1185">Reference proteome</keyword>
<dbReference type="STRING" id="1565605.PG1C_11220"/>
<dbReference type="RefSeq" id="WP_202634890.1">
    <property type="nucleotide sequence ID" value="NZ_CP010554.1"/>
</dbReference>
<comment type="similarity">
    <text evidence="1">Belongs to the enoyl-CoA hydratase/isomerase family.</text>
</comment>
<dbReference type="FunFam" id="1.10.12.10:FF:000001">
    <property type="entry name" value="Probable enoyl-CoA hydratase, mitochondrial"/>
    <property type="match status" value="1"/>
</dbReference>
<dbReference type="HOGENOM" id="CLU_009834_7_2_4"/>
<dbReference type="InterPro" id="IPR029045">
    <property type="entry name" value="ClpP/crotonase-like_dom_sf"/>
</dbReference>
<evidence type="ECO:0008006" key="5">
    <source>
        <dbReference type="Google" id="ProtNLM"/>
    </source>
</evidence>
<dbReference type="PANTHER" id="PTHR43459">
    <property type="entry name" value="ENOYL-COA HYDRATASE"/>
    <property type="match status" value="1"/>
</dbReference>